<accession>A0A0F9M6S1</accession>
<dbReference type="AlphaFoldDB" id="A0A0F9M6S1"/>
<dbReference type="EMBL" id="LAZR01006063">
    <property type="protein sequence ID" value="KKM95016.1"/>
    <property type="molecule type" value="Genomic_DNA"/>
</dbReference>
<proteinExistence type="predicted"/>
<gene>
    <name evidence="1" type="ORF">LCGC14_1192470</name>
</gene>
<reference evidence="1" key="1">
    <citation type="journal article" date="2015" name="Nature">
        <title>Complex archaea that bridge the gap between prokaryotes and eukaryotes.</title>
        <authorList>
            <person name="Spang A."/>
            <person name="Saw J.H."/>
            <person name="Jorgensen S.L."/>
            <person name="Zaremba-Niedzwiedzka K."/>
            <person name="Martijn J."/>
            <person name="Lind A.E."/>
            <person name="van Eijk R."/>
            <person name="Schleper C."/>
            <person name="Guy L."/>
            <person name="Ettema T.J."/>
        </authorList>
    </citation>
    <scope>NUCLEOTIDE SEQUENCE</scope>
</reference>
<sequence length="63" mass="7522">MEAKCKVISNCSGEQREEVQSRVCKFLNMISSKQVISINEIYEAKYQDYYVTIWYWEKEGSEE</sequence>
<protein>
    <submittedName>
        <fullName evidence="1">Uncharacterized protein</fullName>
    </submittedName>
</protein>
<name>A0A0F9M6S1_9ZZZZ</name>
<evidence type="ECO:0000313" key="1">
    <source>
        <dbReference type="EMBL" id="KKM95016.1"/>
    </source>
</evidence>
<comment type="caution">
    <text evidence="1">The sequence shown here is derived from an EMBL/GenBank/DDBJ whole genome shotgun (WGS) entry which is preliminary data.</text>
</comment>
<organism evidence="1">
    <name type="scientific">marine sediment metagenome</name>
    <dbReference type="NCBI Taxonomy" id="412755"/>
    <lineage>
        <taxon>unclassified sequences</taxon>
        <taxon>metagenomes</taxon>
        <taxon>ecological metagenomes</taxon>
    </lineage>
</organism>